<dbReference type="PIRSF" id="PIRSF018968">
    <property type="entry name" value="ABC_permease_BceB"/>
    <property type="match status" value="1"/>
</dbReference>
<keyword evidence="2 6" id="KW-1003">Cell membrane</keyword>
<proteinExistence type="inferred from homology"/>
<evidence type="ECO:0000256" key="2">
    <source>
        <dbReference type="ARBA" id="ARBA00022475"/>
    </source>
</evidence>
<keyword evidence="6" id="KW-0813">Transport</keyword>
<evidence type="ECO:0000313" key="8">
    <source>
        <dbReference type="EMBL" id="PGS77497.1"/>
    </source>
</evidence>
<feature type="transmembrane region" description="Helical" evidence="6">
    <location>
        <begin position="109"/>
        <end position="132"/>
    </location>
</feature>
<feature type="transmembrane region" description="Helical" evidence="6">
    <location>
        <begin position="613"/>
        <end position="635"/>
    </location>
</feature>
<feature type="transmembrane region" description="Helical" evidence="6">
    <location>
        <begin position="522"/>
        <end position="545"/>
    </location>
</feature>
<feature type="transmembrane region" description="Helical" evidence="6">
    <location>
        <begin position="20"/>
        <end position="40"/>
    </location>
</feature>
<dbReference type="InterPro" id="IPR052536">
    <property type="entry name" value="ABC-4_Integral_Memb_Prot"/>
</dbReference>
<reference evidence="8 9" key="1">
    <citation type="submission" date="2017-09" db="EMBL/GenBank/DDBJ databases">
        <title>Large-scale bioinformatics analysis of Bacillus genomes uncovers conserved roles of natural products in bacterial physiology.</title>
        <authorList>
            <consortium name="Agbiome Team Llc"/>
            <person name="Bleich R.M."/>
            <person name="Grubbs K.J."/>
            <person name="Santa Maria K.C."/>
            <person name="Allen S.E."/>
            <person name="Farag S."/>
            <person name="Shank E.A."/>
            <person name="Bowers A."/>
        </authorList>
    </citation>
    <scope>NUCLEOTIDE SEQUENCE [LARGE SCALE GENOMIC DNA]</scope>
    <source>
        <strain evidence="8 9">AFS041711</strain>
    </source>
</reference>
<evidence type="ECO:0000256" key="3">
    <source>
        <dbReference type="ARBA" id="ARBA00022692"/>
    </source>
</evidence>
<evidence type="ECO:0000313" key="9">
    <source>
        <dbReference type="Proteomes" id="UP000224203"/>
    </source>
</evidence>
<dbReference type="AlphaFoldDB" id="A0A9X7CL78"/>
<keyword evidence="5 6" id="KW-0472">Membrane</keyword>
<sequence>MTFQQFAFNNIMRSKRTYAAHFLSSTFSVMVFFIYALLFFHPGLQEELASTSKTMSKLGTMGMQISQYLIFIFSFFFLLYSVSSFLKTRKKEFGILMMHGMTPSQFNKLIFLENMLIGIASVASGILMGLILSKLMLLLSANILAIDNGLPFYIPFKAVFMTAGAFLILFLIISLFTSKMVKVNNLIDLMRSEEKPKPEPKASKILALLSFILIGLGYAFVFYFAIEREFEMPYLVAGVACVVVGTYFLFSQLSVYVIRVLKNKELLFFNKTNLLTISELAYRMKDNATMFFMLAVISAVAFTGIGTCLAMGNKGLIEMTNPFAFTYTSISGNPHEEEHIEEIKKELTTSKFSYHVEAISPKFTENNYTLIKLTEYNRFANLFGCKTEKLDNDQEIILVSTSVTQKEKYARGKGIPPQLDLMQGNSYMTLKVKKAIPHLIFPIQNSATIVVSDSLYDKFPNIDIEDGPIVKKKYGFVVDNWEKTKIITKKLESQIGRIDMKNSHYSFESLYSNWISSKQQNGILLIVSVLVGIVFFTFAASLLYFRLYADLEKEQKQYEMIAKVGLSRKELKRIVTRQLILMFFLPIILAVVHSGVAFVALQRLVDFSVIQTSITVFLVFLSIQSVYFFTVRWRYLQKLYKKIM</sequence>
<keyword evidence="4 6" id="KW-1133">Transmembrane helix</keyword>
<dbReference type="RefSeq" id="WP_098783164.1">
    <property type="nucleotide sequence ID" value="NZ_NULI01000110.1"/>
</dbReference>
<accession>A0A9X7CL78</accession>
<comment type="subcellular location">
    <subcellularLocation>
        <location evidence="1 6">Cell membrane</location>
        <topology evidence="1 6">Multi-pass membrane protein</topology>
    </subcellularLocation>
</comment>
<evidence type="ECO:0000256" key="6">
    <source>
        <dbReference type="PIRNR" id="PIRNR018968"/>
    </source>
</evidence>
<name>A0A9X7CL78_BACCE</name>
<dbReference type="InterPro" id="IPR003838">
    <property type="entry name" value="ABC3_permease_C"/>
</dbReference>
<dbReference type="GO" id="GO:0005886">
    <property type="term" value="C:plasma membrane"/>
    <property type="evidence" value="ECO:0007669"/>
    <property type="project" value="UniProtKB-SubCell"/>
</dbReference>
<comment type="similarity">
    <text evidence="6">Belongs to the ABC-4 integral membrane protein family.</text>
</comment>
<feature type="transmembrane region" description="Helical" evidence="6">
    <location>
        <begin position="205"/>
        <end position="226"/>
    </location>
</feature>
<dbReference type="EMBL" id="NULI01000110">
    <property type="protein sequence ID" value="PGS77497.1"/>
    <property type="molecule type" value="Genomic_DNA"/>
</dbReference>
<comment type="caution">
    <text evidence="8">The sequence shown here is derived from an EMBL/GenBank/DDBJ whole genome shotgun (WGS) entry which is preliminary data.</text>
</comment>
<feature type="transmembrane region" description="Helical" evidence="6">
    <location>
        <begin position="291"/>
        <end position="312"/>
    </location>
</feature>
<protein>
    <submittedName>
        <fullName evidence="8">ABC transporter permease</fullName>
    </submittedName>
</protein>
<evidence type="ECO:0000256" key="5">
    <source>
        <dbReference type="ARBA" id="ARBA00023136"/>
    </source>
</evidence>
<dbReference type="Proteomes" id="UP000224203">
    <property type="component" value="Unassembled WGS sequence"/>
</dbReference>
<dbReference type="Pfam" id="PF02687">
    <property type="entry name" value="FtsX"/>
    <property type="match status" value="1"/>
</dbReference>
<evidence type="ECO:0000256" key="4">
    <source>
        <dbReference type="ARBA" id="ARBA00022989"/>
    </source>
</evidence>
<keyword evidence="3 6" id="KW-0812">Transmembrane</keyword>
<feature type="domain" description="ABC3 transporter permease C-terminal" evidence="7">
    <location>
        <begin position="69"/>
        <end position="181"/>
    </location>
</feature>
<dbReference type="PANTHER" id="PTHR46795:SF2">
    <property type="entry name" value="ABC TRANSPORTER, PERMEASE PROTEIN"/>
    <property type="match status" value="1"/>
</dbReference>
<evidence type="ECO:0000256" key="1">
    <source>
        <dbReference type="ARBA" id="ARBA00004651"/>
    </source>
</evidence>
<feature type="transmembrane region" description="Helical" evidence="6">
    <location>
        <begin position="152"/>
        <end position="176"/>
    </location>
</feature>
<dbReference type="GO" id="GO:0055085">
    <property type="term" value="P:transmembrane transport"/>
    <property type="evidence" value="ECO:0007669"/>
    <property type="project" value="UniProtKB-UniRule"/>
</dbReference>
<feature type="transmembrane region" description="Helical" evidence="6">
    <location>
        <begin position="579"/>
        <end position="601"/>
    </location>
</feature>
<evidence type="ECO:0000259" key="7">
    <source>
        <dbReference type="Pfam" id="PF02687"/>
    </source>
</evidence>
<dbReference type="PANTHER" id="PTHR46795">
    <property type="entry name" value="ABC TRANSPORTER PERMEASE-RELATED-RELATED"/>
    <property type="match status" value="1"/>
</dbReference>
<dbReference type="InterPro" id="IPR027022">
    <property type="entry name" value="ABC_permease_BceB-typ"/>
</dbReference>
<feature type="transmembrane region" description="Helical" evidence="6">
    <location>
        <begin position="65"/>
        <end position="88"/>
    </location>
</feature>
<feature type="transmembrane region" description="Helical" evidence="6">
    <location>
        <begin position="232"/>
        <end position="258"/>
    </location>
</feature>
<gene>
    <name evidence="8" type="ORF">COC69_19740</name>
</gene>
<organism evidence="8 9">
    <name type="scientific">Bacillus cereus</name>
    <dbReference type="NCBI Taxonomy" id="1396"/>
    <lineage>
        <taxon>Bacteria</taxon>
        <taxon>Bacillati</taxon>
        <taxon>Bacillota</taxon>
        <taxon>Bacilli</taxon>
        <taxon>Bacillales</taxon>
        <taxon>Bacillaceae</taxon>
        <taxon>Bacillus</taxon>
        <taxon>Bacillus cereus group</taxon>
    </lineage>
</organism>